<name>A0A9P8RQR2_9PEZI</name>
<dbReference type="GO" id="GO:0005634">
    <property type="term" value="C:nucleus"/>
    <property type="evidence" value="ECO:0007669"/>
    <property type="project" value="TreeGrafter"/>
</dbReference>
<evidence type="ECO:0000313" key="5">
    <source>
        <dbReference type="EMBL" id="KAH0559741.1"/>
    </source>
</evidence>
<dbReference type="SUPFAM" id="SSF53098">
    <property type="entry name" value="Ribonuclease H-like"/>
    <property type="match status" value="1"/>
</dbReference>
<dbReference type="GO" id="GO:0003676">
    <property type="term" value="F:nucleic acid binding"/>
    <property type="evidence" value="ECO:0007669"/>
    <property type="project" value="InterPro"/>
</dbReference>
<evidence type="ECO:0000256" key="3">
    <source>
        <dbReference type="SAM" id="MobiDB-lite"/>
    </source>
</evidence>
<dbReference type="InterPro" id="IPR051132">
    <property type="entry name" value="3-5_Exonuclease_domain"/>
</dbReference>
<keyword evidence="1" id="KW-0540">Nuclease</keyword>
<gene>
    <name evidence="5" type="ORF">GP486_003740</name>
</gene>
<feature type="region of interest" description="Disordered" evidence="3">
    <location>
        <begin position="50"/>
        <end position="103"/>
    </location>
</feature>
<accession>A0A9P8RQR2</accession>
<dbReference type="Gene3D" id="3.30.420.10">
    <property type="entry name" value="Ribonuclease H-like superfamily/Ribonuclease H"/>
    <property type="match status" value="1"/>
</dbReference>
<feature type="domain" description="3'-5' exonuclease" evidence="4">
    <location>
        <begin position="144"/>
        <end position="333"/>
    </location>
</feature>
<evidence type="ECO:0000256" key="2">
    <source>
        <dbReference type="ARBA" id="ARBA00022801"/>
    </source>
</evidence>
<dbReference type="GO" id="GO:0005737">
    <property type="term" value="C:cytoplasm"/>
    <property type="evidence" value="ECO:0007669"/>
    <property type="project" value="TreeGrafter"/>
</dbReference>
<dbReference type="PANTHER" id="PTHR13620">
    <property type="entry name" value="3-5 EXONUCLEASE"/>
    <property type="match status" value="1"/>
</dbReference>
<dbReference type="CDD" id="cd06141">
    <property type="entry name" value="WRN_exo"/>
    <property type="match status" value="1"/>
</dbReference>
<organism evidence="5 6">
    <name type="scientific">Trichoglossum hirsutum</name>
    <dbReference type="NCBI Taxonomy" id="265104"/>
    <lineage>
        <taxon>Eukaryota</taxon>
        <taxon>Fungi</taxon>
        <taxon>Dikarya</taxon>
        <taxon>Ascomycota</taxon>
        <taxon>Pezizomycotina</taxon>
        <taxon>Geoglossomycetes</taxon>
        <taxon>Geoglossales</taxon>
        <taxon>Geoglossaceae</taxon>
        <taxon>Trichoglossum</taxon>
    </lineage>
</organism>
<dbReference type="InterPro" id="IPR036397">
    <property type="entry name" value="RNaseH_sf"/>
</dbReference>
<dbReference type="Pfam" id="PF01612">
    <property type="entry name" value="DNA_pol_A_exo1"/>
    <property type="match status" value="1"/>
</dbReference>
<dbReference type="GO" id="GO:0008408">
    <property type="term" value="F:3'-5' exonuclease activity"/>
    <property type="evidence" value="ECO:0007669"/>
    <property type="project" value="InterPro"/>
</dbReference>
<evidence type="ECO:0000259" key="4">
    <source>
        <dbReference type="SMART" id="SM00474"/>
    </source>
</evidence>
<sequence>MENLSLNTAGRLPSAIPPRTGVLATANGSAKNVNQDFTWSSARGVVFSTQETTRTPSSDLYYESNPDSRTTAISPEGIQTNDITESTTEDVSEQFGDEKASHTSLSYQIPDDVKRKALLASDSSLAAYWNYGLYRGPKGERVTVHYCKSKETTERVAQFFLNREVVGFDVEWKPNSRAIDGIKDNVSLIQLATEERIALFHIAQYQKHDTLEDLVAPTLKLIMEDPGTAKAGVAVRGDCTRLKKYLDIDSRGLFELSHLYRQIEAASTGASNVSKRLVSLARQVEEHLQLPLWKGEVRFSDWTKELKLQQIMYAASDSYAGLRLYDVLEGKRRVLKPTPPRPSFLELDLPIILPGGSTVRMDEGLVEDECCME</sequence>
<evidence type="ECO:0000313" key="6">
    <source>
        <dbReference type="Proteomes" id="UP000750711"/>
    </source>
</evidence>
<dbReference type="Proteomes" id="UP000750711">
    <property type="component" value="Unassembled WGS sequence"/>
</dbReference>
<reference evidence="5" key="1">
    <citation type="submission" date="2021-03" db="EMBL/GenBank/DDBJ databases">
        <title>Comparative genomics and phylogenomic investigation of the class Geoglossomycetes provide insights into ecological specialization and systematics.</title>
        <authorList>
            <person name="Melie T."/>
            <person name="Pirro S."/>
            <person name="Miller A.N."/>
            <person name="Quandt A."/>
        </authorList>
    </citation>
    <scope>NUCLEOTIDE SEQUENCE</scope>
    <source>
        <strain evidence="5">CAQ_001_2017</strain>
    </source>
</reference>
<feature type="compositionally biased region" description="Polar residues" evidence="3">
    <location>
        <begin position="65"/>
        <end position="86"/>
    </location>
</feature>
<dbReference type="FunFam" id="3.30.420.10:FF:000100">
    <property type="entry name" value="3'-5' exonuclease/helicase (Wrn), putative"/>
    <property type="match status" value="1"/>
</dbReference>
<comment type="caution">
    <text evidence="5">The sequence shown here is derived from an EMBL/GenBank/DDBJ whole genome shotgun (WGS) entry which is preliminary data.</text>
</comment>
<dbReference type="PANTHER" id="PTHR13620:SF104">
    <property type="entry name" value="EXONUCLEASE 3'-5' DOMAIN-CONTAINING PROTEIN 2"/>
    <property type="match status" value="1"/>
</dbReference>
<dbReference type="SMART" id="SM00474">
    <property type="entry name" value="35EXOc"/>
    <property type="match status" value="1"/>
</dbReference>
<evidence type="ECO:0000256" key="1">
    <source>
        <dbReference type="ARBA" id="ARBA00022722"/>
    </source>
</evidence>
<dbReference type="InterPro" id="IPR002562">
    <property type="entry name" value="3'-5'_exonuclease_dom"/>
</dbReference>
<dbReference type="InterPro" id="IPR012337">
    <property type="entry name" value="RNaseH-like_sf"/>
</dbReference>
<dbReference type="AlphaFoldDB" id="A0A9P8RQR2"/>
<dbReference type="GO" id="GO:0006139">
    <property type="term" value="P:nucleobase-containing compound metabolic process"/>
    <property type="evidence" value="ECO:0007669"/>
    <property type="project" value="InterPro"/>
</dbReference>
<keyword evidence="6" id="KW-1185">Reference proteome</keyword>
<dbReference type="EMBL" id="JAGHQM010000531">
    <property type="protein sequence ID" value="KAH0559741.1"/>
    <property type="molecule type" value="Genomic_DNA"/>
</dbReference>
<keyword evidence="2" id="KW-0378">Hydrolase</keyword>
<protein>
    <recommendedName>
        <fullName evidence="4">3'-5' exonuclease domain-containing protein</fullName>
    </recommendedName>
</protein>
<proteinExistence type="predicted"/>